<organism evidence="2 3">
    <name type="scientific">Nostoc cf. commune SO-36</name>
    <dbReference type="NCBI Taxonomy" id="449208"/>
    <lineage>
        <taxon>Bacteria</taxon>
        <taxon>Bacillati</taxon>
        <taxon>Cyanobacteriota</taxon>
        <taxon>Cyanophyceae</taxon>
        <taxon>Nostocales</taxon>
        <taxon>Nostocaceae</taxon>
        <taxon>Nostoc</taxon>
    </lineage>
</organism>
<keyword evidence="1" id="KW-0732">Signal</keyword>
<dbReference type="Proteomes" id="UP001055453">
    <property type="component" value="Chromosome"/>
</dbReference>
<evidence type="ECO:0008006" key="4">
    <source>
        <dbReference type="Google" id="ProtNLM"/>
    </source>
</evidence>
<reference evidence="2" key="1">
    <citation type="submission" date="2022-04" db="EMBL/GenBank/DDBJ databases">
        <title>Complete genome sequence of a cyanobacterium, Nostoc sp. SO-36, isolated in Antarctica.</title>
        <authorList>
            <person name="Kanesaki Y."/>
            <person name="Effendi D."/>
            <person name="Sakamoto T."/>
            <person name="Ohtani S."/>
            <person name="Awai K."/>
        </authorList>
    </citation>
    <scope>NUCLEOTIDE SEQUENCE</scope>
    <source>
        <strain evidence="2">SO-36</strain>
    </source>
</reference>
<feature type="signal peptide" evidence="1">
    <location>
        <begin position="1"/>
        <end position="26"/>
    </location>
</feature>
<keyword evidence="3" id="KW-1185">Reference proteome</keyword>
<name>A0ABM7Z9I2_NOSCO</name>
<evidence type="ECO:0000313" key="2">
    <source>
        <dbReference type="EMBL" id="BDI19899.1"/>
    </source>
</evidence>
<dbReference type="RefSeq" id="WP_251957429.1">
    <property type="nucleotide sequence ID" value="NZ_AP025732.1"/>
</dbReference>
<protein>
    <recommendedName>
        <fullName evidence="4">DUF2808 domain-containing protein</fullName>
    </recommendedName>
</protein>
<gene>
    <name evidence="2" type="ORF">ANSO36C_57010</name>
</gene>
<proteinExistence type="predicted"/>
<accession>A0ABM7Z9I2</accession>
<evidence type="ECO:0000313" key="3">
    <source>
        <dbReference type="Proteomes" id="UP001055453"/>
    </source>
</evidence>
<sequence length="153" mass="16730">MQTRNFIGSFTLGMLLTAIPVLSANASEVIPNLYQFKGKNISITYSTTSFIGQPLLTYQDNQQTLSFRGNKEIRSVETEIGTLVTVTIHKTVDTGSTSFTLILPRVKLTPGNEVKIVTKGITTTNTVIPKFNQGQTQTYKTIHLTGTAQAVAF</sequence>
<feature type="chain" id="PRO_5046766584" description="DUF2808 domain-containing protein" evidence="1">
    <location>
        <begin position="27"/>
        <end position="153"/>
    </location>
</feature>
<evidence type="ECO:0000256" key="1">
    <source>
        <dbReference type="SAM" id="SignalP"/>
    </source>
</evidence>
<dbReference type="EMBL" id="AP025732">
    <property type="protein sequence ID" value="BDI19899.1"/>
    <property type="molecule type" value="Genomic_DNA"/>
</dbReference>